<evidence type="ECO:0000313" key="10">
    <source>
        <dbReference type="EMBL" id="KAK3084052.1"/>
    </source>
</evidence>
<sequence>MKGPNKTPYSLPSVAPSIPPRFLDPFPRKEAEVHIAKERIQKPSDSSYRKFEGHYESEFIMANMEQGWASKLINPNKEKEIFARICWLLSDTGTYALRSTFDSIHPPLNLKDHLAQPHIRAVLQRLQEQEILNDRQWKLLYPVKKKHVSSQQYDSRTLIILLQSICHLCPPYPNGWTSMPLSTDSSISADIVRLQLLYQQVAAKETISIEDYTTLWKQIREVLLRLGGPPIRVRLHRIEHEVVAADMQAHYITTLKESWGSGKHRTITTPNSTMSKGTRKSRKRRDNKSDTEGIPPEDKAVLMKTFKLFVDNVQAEDIVDRLQQNQVIKFSDRQEIFAHSKNTERMQMILDKILKSKLSYAFKALCDSIKFKYKKMYENVMQIRKDTYKHGVRETVDVVGVCTDALTSSYANTYAKCSPFPWNETIVVNARDMYTPLDILDNDGRKIHLSEFLPSNSHGKGQRIILEGSSGSGKTILLHVVAYLWATQRKYFKNHYPLLIHFNLQELDGKFEDAICRKLLPDSFRLNPAEFFSLLEANSRDVVMLIDGYDGGLGHEELEDILLGERLRQATVIVAMNPEVVSNPGFTPDSRYFNLGFSRNNVTRFMKTCMYHFKFNPEHHERLFDSINDTSWKLYPNLTLPLTSLLVFAIYQSSKKSNVLDISGTTSLLEAYGFAMATQFCKRQKLDIIGLEFPEEVVRAIDQLSSFAYNNLMEDERMFTIQEITMDAQNAIILKLGAFLKLTPKSKWNLTCTLMHDFLAARYISDFVLDEMISIIKDHRIVKQSKYNYLVMLLCGLYRNDYDTKVIHSIFSEMAVQNVRLTRVQSHDSKASQQDVRPPSGKITDFLQSLQSLYETKFRDDACTALAQSFPPRTVIRRDGLIPAKALIALPKIMLSESSRVTQIEIHLLPVFLYQSDLYLELAGEISKSKILQQLKIIWHSMEMMAKFLDTFMSSIESIKSIILDDVSKKPVKQVSASTWATLQSACQNLTKAEEFSFLHSKVATVSYFVLQHLPNSLKMLSFSGCVLNMMCATEVSAKLEHATALEKLDISNTGLVGSEFVAVLQGLKLCNTIRHLKLCGAKLDRAGVLNLSECLKLTRTLEILDLSNCELSTDMCKKLADAIVENRSLQKLVLKSTKVSTEGRQAISQPKQDQVQVIGLEDMTYAIYALNVS</sequence>
<dbReference type="InterPro" id="IPR007111">
    <property type="entry name" value="NACHT_NTPase"/>
</dbReference>
<dbReference type="Gene3D" id="3.80.10.10">
    <property type="entry name" value="Ribonuclease Inhibitor"/>
    <property type="match status" value="1"/>
</dbReference>
<feature type="compositionally biased region" description="Basic residues" evidence="7">
    <location>
        <begin position="277"/>
        <end position="286"/>
    </location>
</feature>
<comment type="subcellular location">
    <subcellularLocation>
        <location evidence="1">Cytoplasm</location>
    </subcellularLocation>
</comment>
<dbReference type="PANTHER" id="PTHR46312:SF2">
    <property type="entry name" value="NUCLEOTIDE-BINDING OLIGOMERIZATION DOMAIN-CONTAINING PROTEIN 2-LIKE"/>
    <property type="match status" value="1"/>
</dbReference>
<dbReference type="AlphaFoldDB" id="A0AA89BK62"/>
<organism evidence="10 11">
    <name type="scientific">Pinctada imbricata</name>
    <name type="common">Atlantic pearl-oyster</name>
    <name type="synonym">Pinctada martensii</name>
    <dbReference type="NCBI Taxonomy" id="66713"/>
    <lineage>
        <taxon>Eukaryota</taxon>
        <taxon>Metazoa</taxon>
        <taxon>Spiralia</taxon>
        <taxon>Lophotrochozoa</taxon>
        <taxon>Mollusca</taxon>
        <taxon>Bivalvia</taxon>
        <taxon>Autobranchia</taxon>
        <taxon>Pteriomorphia</taxon>
        <taxon>Pterioida</taxon>
        <taxon>Pterioidea</taxon>
        <taxon>Pteriidae</taxon>
        <taxon>Pinctada</taxon>
    </lineage>
</organism>
<accession>A0AA89BK62</accession>
<dbReference type="InterPro" id="IPR001315">
    <property type="entry name" value="CARD"/>
</dbReference>
<evidence type="ECO:0000256" key="5">
    <source>
        <dbReference type="ARBA" id="ARBA00022840"/>
    </source>
</evidence>
<evidence type="ECO:0000259" key="9">
    <source>
        <dbReference type="PROSITE" id="PS50837"/>
    </source>
</evidence>
<dbReference type="GO" id="GO:0042981">
    <property type="term" value="P:regulation of apoptotic process"/>
    <property type="evidence" value="ECO:0007669"/>
    <property type="project" value="InterPro"/>
</dbReference>
<dbReference type="Proteomes" id="UP001186944">
    <property type="component" value="Unassembled WGS sequence"/>
</dbReference>
<dbReference type="PROSITE" id="PS50209">
    <property type="entry name" value="CARD"/>
    <property type="match status" value="1"/>
</dbReference>
<dbReference type="InterPro" id="IPR032675">
    <property type="entry name" value="LRR_dom_sf"/>
</dbReference>
<dbReference type="SUPFAM" id="SSF47986">
    <property type="entry name" value="DEATH domain"/>
    <property type="match status" value="1"/>
</dbReference>
<feature type="region of interest" description="Disordered" evidence="7">
    <location>
        <begin position="261"/>
        <end position="296"/>
    </location>
</feature>
<dbReference type="InterPro" id="IPR041249">
    <property type="entry name" value="HEPN_DZIP3"/>
</dbReference>
<evidence type="ECO:0000256" key="3">
    <source>
        <dbReference type="ARBA" id="ARBA00022588"/>
    </source>
</evidence>
<dbReference type="Gene3D" id="3.40.50.300">
    <property type="entry name" value="P-loop containing nucleotide triphosphate hydrolases"/>
    <property type="match status" value="1"/>
</dbReference>
<dbReference type="Pfam" id="PF05729">
    <property type="entry name" value="NACHT"/>
    <property type="match status" value="1"/>
</dbReference>
<keyword evidence="3" id="KW-0399">Innate immunity</keyword>
<keyword evidence="4" id="KW-0547">Nucleotide-binding</keyword>
<dbReference type="SUPFAM" id="SSF52540">
    <property type="entry name" value="P-loop containing nucleoside triphosphate hydrolases"/>
    <property type="match status" value="1"/>
</dbReference>
<keyword evidence="11" id="KW-1185">Reference proteome</keyword>
<evidence type="ECO:0000256" key="2">
    <source>
        <dbReference type="ARBA" id="ARBA00022490"/>
    </source>
</evidence>
<protein>
    <submittedName>
        <fullName evidence="10">Uncharacterized protein</fullName>
    </submittedName>
</protein>
<feature type="compositionally biased region" description="Polar residues" evidence="7">
    <location>
        <begin position="267"/>
        <end position="276"/>
    </location>
</feature>
<dbReference type="SUPFAM" id="SSF52047">
    <property type="entry name" value="RNI-like"/>
    <property type="match status" value="1"/>
</dbReference>
<dbReference type="PANTHER" id="PTHR46312">
    <property type="entry name" value="NACHT DOMAIN-CONTAINING PROTEIN"/>
    <property type="match status" value="1"/>
</dbReference>
<dbReference type="Pfam" id="PF18738">
    <property type="entry name" value="HEPN_DZIP3"/>
    <property type="match status" value="1"/>
</dbReference>
<evidence type="ECO:0000256" key="7">
    <source>
        <dbReference type="SAM" id="MobiDB-lite"/>
    </source>
</evidence>
<proteinExistence type="predicted"/>
<feature type="compositionally biased region" description="Basic and acidic residues" evidence="7">
    <location>
        <begin position="287"/>
        <end position="296"/>
    </location>
</feature>
<evidence type="ECO:0000256" key="6">
    <source>
        <dbReference type="ARBA" id="ARBA00022859"/>
    </source>
</evidence>
<feature type="domain" description="NACHT" evidence="9">
    <location>
        <begin position="462"/>
        <end position="550"/>
    </location>
</feature>
<evidence type="ECO:0000256" key="4">
    <source>
        <dbReference type="ARBA" id="ARBA00022741"/>
    </source>
</evidence>
<dbReference type="InterPro" id="IPR011029">
    <property type="entry name" value="DEATH-like_dom_sf"/>
</dbReference>
<dbReference type="GO" id="GO:0005524">
    <property type="term" value="F:ATP binding"/>
    <property type="evidence" value="ECO:0007669"/>
    <property type="project" value="UniProtKB-KW"/>
</dbReference>
<dbReference type="EMBL" id="VSWD01000013">
    <property type="protein sequence ID" value="KAK3084052.1"/>
    <property type="molecule type" value="Genomic_DNA"/>
</dbReference>
<dbReference type="GO" id="GO:0005737">
    <property type="term" value="C:cytoplasm"/>
    <property type="evidence" value="ECO:0007669"/>
    <property type="project" value="UniProtKB-SubCell"/>
</dbReference>
<dbReference type="CDD" id="cd01671">
    <property type="entry name" value="CARD"/>
    <property type="match status" value="1"/>
</dbReference>
<name>A0AA89BK62_PINIB</name>
<dbReference type="GO" id="GO:0045087">
    <property type="term" value="P:innate immune response"/>
    <property type="evidence" value="ECO:0007669"/>
    <property type="project" value="UniProtKB-KW"/>
</dbReference>
<keyword evidence="6" id="KW-0391">Immunity</keyword>
<keyword evidence="5" id="KW-0067">ATP-binding</keyword>
<evidence type="ECO:0000259" key="8">
    <source>
        <dbReference type="PROSITE" id="PS50209"/>
    </source>
</evidence>
<dbReference type="InterPro" id="IPR027417">
    <property type="entry name" value="P-loop_NTPase"/>
</dbReference>
<reference evidence="10" key="1">
    <citation type="submission" date="2019-08" db="EMBL/GenBank/DDBJ databases">
        <title>The improved chromosome-level genome for the pearl oyster Pinctada fucata martensii using PacBio sequencing and Hi-C.</title>
        <authorList>
            <person name="Zheng Z."/>
        </authorList>
    </citation>
    <scope>NUCLEOTIDE SEQUENCE</scope>
    <source>
        <strain evidence="10">ZZ-2019</strain>
        <tissue evidence="10">Adductor muscle</tissue>
    </source>
</reference>
<evidence type="ECO:0000313" key="11">
    <source>
        <dbReference type="Proteomes" id="UP001186944"/>
    </source>
</evidence>
<gene>
    <name evidence="10" type="ORF">FSP39_007376</name>
</gene>
<evidence type="ECO:0000256" key="1">
    <source>
        <dbReference type="ARBA" id="ARBA00004496"/>
    </source>
</evidence>
<keyword evidence="2" id="KW-0963">Cytoplasm</keyword>
<dbReference type="PROSITE" id="PS50837">
    <property type="entry name" value="NACHT"/>
    <property type="match status" value="1"/>
</dbReference>
<dbReference type="Gene3D" id="1.10.533.10">
    <property type="entry name" value="Death Domain, Fas"/>
    <property type="match status" value="1"/>
</dbReference>
<comment type="caution">
    <text evidence="10">The sequence shown here is derived from an EMBL/GenBank/DDBJ whole genome shotgun (WGS) entry which is preliminary data.</text>
</comment>
<feature type="domain" description="CARD" evidence="8">
    <location>
        <begin position="294"/>
        <end position="370"/>
    </location>
</feature>